<dbReference type="Proteomes" id="UP000199337">
    <property type="component" value="Unassembled WGS sequence"/>
</dbReference>
<dbReference type="InterPro" id="IPR036457">
    <property type="entry name" value="PPM-type-like_dom_sf"/>
</dbReference>
<keyword evidence="1" id="KW-0378">Hydrolase</keyword>
<dbReference type="OrthoDB" id="9763484at2"/>
<keyword evidence="2" id="KW-1133">Transmembrane helix</keyword>
<dbReference type="AlphaFoldDB" id="A0A1I2YW52"/>
<reference evidence="5" key="1">
    <citation type="submission" date="2016-10" db="EMBL/GenBank/DDBJ databases">
        <authorList>
            <person name="Varghese N."/>
            <person name="Submissions S."/>
        </authorList>
    </citation>
    <scope>NUCLEOTIDE SEQUENCE [LARGE SCALE GENOMIC DNA]</scope>
    <source>
        <strain evidence="5">DSM 17038</strain>
    </source>
</reference>
<dbReference type="STRING" id="341036.SAMN05660649_04632"/>
<dbReference type="PANTHER" id="PTHR43156">
    <property type="entry name" value="STAGE II SPORULATION PROTEIN E-RELATED"/>
    <property type="match status" value="1"/>
</dbReference>
<sequence length="608" mass="69505">MELKNQSKIAPDSDIIKIISFASIIIIFSICLTGLITYRITKNEVVHKLKNQDLVNISESISYKIDSRIERAKEISLLLAKDPQIIDWVKNGEANKLQTDYALKKINTLVADFGYTNSFIVSAITNHYWDENGKIIDTMSQSDPDDDWFFKTLASPESITIQYDYNQERKDTFVFVDALMGGTDQPIAITGVGLGLKDMAQELQQYKHSKNSNVWLIDRQGDIYLSDNVEHSGKNIQNFIPREVKEKILHSLSDNQSVHYTFEYQNSKFGLTDLIVYPLNSTQWYLLSQIPRSASITFLDTIKLNTFLASLIVLISITFFFYFVTNKLVNPYKKAVELNLELEQKVLARTLELKEKNEKLTDSIDYARRIQKSVLPSSETLTEVFQDYFLIWQPRDMVGGDFYWIKKFSSGFFVAIGDCTGHGVPGALMSMLSITLLNQIVTGAEEKPSEIIQKLNYLIKQTLKQQDRNSLTDDGLDIGICFIGIDNNLTFAGAKFSLYIKSGQELKVLKGNRKSAGYIMTSEEYNFTESVVKFNNNDLFYITSDGYIDQNGGAKNYCFGKRNFIGLINKHYQEPLFKQREIFLKELSEYMGDESQRDDITLLAFKVI</sequence>
<name>A0A1I2YW52_9FIRM</name>
<evidence type="ECO:0000256" key="1">
    <source>
        <dbReference type="ARBA" id="ARBA00022801"/>
    </source>
</evidence>
<dbReference type="Gene3D" id="3.60.40.10">
    <property type="entry name" value="PPM-type phosphatase domain"/>
    <property type="match status" value="1"/>
</dbReference>
<feature type="domain" description="PPM-type phosphatase" evidence="3">
    <location>
        <begin position="386"/>
        <end position="607"/>
    </location>
</feature>
<dbReference type="InterPro" id="IPR001932">
    <property type="entry name" value="PPM-type_phosphatase-like_dom"/>
</dbReference>
<evidence type="ECO:0000256" key="2">
    <source>
        <dbReference type="SAM" id="Phobius"/>
    </source>
</evidence>
<feature type="transmembrane region" description="Helical" evidence="2">
    <location>
        <begin position="304"/>
        <end position="324"/>
    </location>
</feature>
<dbReference type="EMBL" id="FOOX01000023">
    <property type="protein sequence ID" value="SFH29645.1"/>
    <property type="molecule type" value="Genomic_DNA"/>
</dbReference>
<dbReference type="GO" id="GO:0016791">
    <property type="term" value="F:phosphatase activity"/>
    <property type="evidence" value="ECO:0007669"/>
    <property type="project" value="TreeGrafter"/>
</dbReference>
<dbReference type="SMART" id="SM00331">
    <property type="entry name" value="PP2C_SIG"/>
    <property type="match status" value="1"/>
</dbReference>
<dbReference type="InterPro" id="IPR052016">
    <property type="entry name" value="Bact_Sigma-Reg"/>
</dbReference>
<keyword evidence="5" id="KW-1185">Reference proteome</keyword>
<keyword evidence="2" id="KW-0812">Transmembrane</keyword>
<dbReference type="Pfam" id="PF07228">
    <property type="entry name" value="SpoIIE"/>
    <property type="match status" value="1"/>
</dbReference>
<protein>
    <submittedName>
        <fullName evidence="4">Serine phosphatase RsbU, regulator of sigma subunit</fullName>
    </submittedName>
</protein>
<evidence type="ECO:0000313" key="4">
    <source>
        <dbReference type="EMBL" id="SFH29645.1"/>
    </source>
</evidence>
<keyword evidence="2" id="KW-0472">Membrane</keyword>
<dbReference type="PANTHER" id="PTHR43156:SF9">
    <property type="entry name" value="HAMP DOMAIN-CONTAINING PROTEIN"/>
    <property type="match status" value="1"/>
</dbReference>
<accession>A0A1I2YW52</accession>
<gene>
    <name evidence="4" type="ORF">SAMN05660649_04632</name>
</gene>
<evidence type="ECO:0000259" key="3">
    <source>
        <dbReference type="SMART" id="SM00331"/>
    </source>
</evidence>
<feature type="transmembrane region" description="Helical" evidence="2">
    <location>
        <begin position="15"/>
        <end position="38"/>
    </location>
</feature>
<proteinExistence type="predicted"/>
<evidence type="ECO:0000313" key="5">
    <source>
        <dbReference type="Proteomes" id="UP000199337"/>
    </source>
</evidence>
<dbReference type="Gene3D" id="3.30.450.20">
    <property type="entry name" value="PAS domain"/>
    <property type="match status" value="1"/>
</dbReference>
<organism evidence="4 5">
    <name type="scientific">Desulfotruncus arcticus DSM 17038</name>
    <dbReference type="NCBI Taxonomy" id="1121424"/>
    <lineage>
        <taxon>Bacteria</taxon>
        <taxon>Bacillati</taxon>
        <taxon>Bacillota</taxon>
        <taxon>Clostridia</taxon>
        <taxon>Eubacteriales</taxon>
        <taxon>Desulfallaceae</taxon>
        <taxon>Desulfotruncus</taxon>
    </lineage>
</organism>